<evidence type="ECO:0000313" key="7">
    <source>
        <dbReference type="EMBL" id="GER24323.1"/>
    </source>
</evidence>
<evidence type="ECO:0000256" key="6">
    <source>
        <dbReference type="PIRSR" id="PIRSR600760-2"/>
    </source>
</evidence>
<feature type="binding site" evidence="6">
    <location>
        <position position="91"/>
    </location>
    <ligand>
        <name>Mg(2+)</name>
        <dbReference type="ChEBI" id="CHEBI:18420"/>
        <label>1</label>
        <note>catalytic</note>
    </ligand>
</feature>
<dbReference type="EC" id="3.1.3.25" evidence="2"/>
<keyword evidence="4" id="KW-0378">Hydrolase</keyword>
<dbReference type="PRINTS" id="PR00377">
    <property type="entry name" value="IMPHPHTASES"/>
</dbReference>
<comment type="cofactor">
    <cofactor evidence="6">
        <name>Mg(2+)</name>
        <dbReference type="ChEBI" id="CHEBI:18420"/>
    </cofactor>
</comment>
<dbReference type="PROSITE" id="PS00630">
    <property type="entry name" value="IMP_2"/>
    <property type="match status" value="1"/>
</dbReference>
<proteinExistence type="predicted"/>
<dbReference type="GO" id="GO:0006020">
    <property type="term" value="P:inositol metabolic process"/>
    <property type="evidence" value="ECO:0007669"/>
    <property type="project" value="TreeGrafter"/>
</dbReference>
<dbReference type="PANTHER" id="PTHR20854">
    <property type="entry name" value="INOSITOL MONOPHOSPHATASE"/>
    <property type="match status" value="1"/>
</dbReference>
<dbReference type="EMBL" id="BKDJ01000021">
    <property type="protein sequence ID" value="GER24323.1"/>
    <property type="molecule type" value="Genomic_DNA"/>
</dbReference>
<dbReference type="RefSeq" id="WP_225873851.1">
    <property type="nucleotide sequence ID" value="NZ_BKDJ01000021.1"/>
</dbReference>
<dbReference type="Pfam" id="PF00459">
    <property type="entry name" value="Inositol_P"/>
    <property type="match status" value="1"/>
</dbReference>
<comment type="caution">
    <text evidence="7">The sequence shown here is derived from an EMBL/GenBank/DDBJ whole genome shotgun (WGS) entry which is preliminary data.</text>
</comment>
<gene>
    <name evidence="7" type="ORF">NCCP1664_28180</name>
</gene>
<dbReference type="PANTHER" id="PTHR20854:SF4">
    <property type="entry name" value="INOSITOL-1-MONOPHOSPHATASE-RELATED"/>
    <property type="match status" value="1"/>
</dbReference>
<feature type="binding site" evidence="6">
    <location>
        <position position="220"/>
    </location>
    <ligand>
        <name>Mg(2+)</name>
        <dbReference type="ChEBI" id="CHEBI:18420"/>
        <label>2</label>
    </ligand>
</feature>
<dbReference type="GO" id="GO:0008934">
    <property type="term" value="F:inositol monophosphate 1-phosphatase activity"/>
    <property type="evidence" value="ECO:0007669"/>
    <property type="project" value="TreeGrafter"/>
</dbReference>
<dbReference type="Proteomes" id="UP000325307">
    <property type="component" value="Unassembled WGS sequence"/>
</dbReference>
<protein>
    <recommendedName>
        <fullName evidence="2">inositol-phosphate phosphatase</fullName>
        <ecNumber evidence="2">3.1.3.25</ecNumber>
    </recommendedName>
</protein>
<organism evidence="7 8">
    <name type="scientific">Zafaria cholistanensis</name>
    <dbReference type="NCBI Taxonomy" id="1682741"/>
    <lineage>
        <taxon>Bacteria</taxon>
        <taxon>Bacillati</taxon>
        <taxon>Actinomycetota</taxon>
        <taxon>Actinomycetes</taxon>
        <taxon>Micrococcales</taxon>
        <taxon>Micrococcaceae</taxon>
        <taxon>Zafaria</taxon>
    </lineage>
</organism>
<feature type="binding site" evidence="6">
    <location>
        <position position="93"/>
    </location>
    <ligand>
        <name>Mg(2+)</name>
        <dbReference type="ChEBI" id="CHEBI:18420"/>
        <label>2</label>
    </ligand>
</feature>
<keyword evidence="3 6" id="KW-0479">Metal-binding</keyword>
<evidence type="ECO:0000256" key="3">
    <source>
        <dbReference type="ARBA" id="ARBA00022723"/>
    </source>
</evidence>
<sequence>METTADLSELSTRLRDIAAEAATSVGPGLRAAFRTSISAGHKTNAHDLVTEHDRASEEMIVHHLLACQPDSRVLGEEGGHRGSGRIEWIVDPIDGTSNFAHGVAFFCVSIAAALEGELLAGVVYDPIAGLLFTADLTGAYLNGAPLRPQAQAEEARASLMTDYPSAEALALDGPAALEAFGELVGTYATVRRKVSAALALAHVAAGWTDATLGLDTNPWDVAAGALLVRQAGGSYLPFRYDDASGPAHEAPCFVAVGPGGNCPTAVAVVERLVAARRAAGHRR</sequence>
<dbReference type="InterPro" id="IPR020550">
    <property type="entry name" value="Inositol_monophosphatase_CS"/>
</dbReference>
<evidence type="ECO:0000256" key="5">
    <source>
        <dbReference type="ARBA" id="ARBA00022842"/>
    </source>
</evidence>
<dbReference type="AlphaFoldDB" id="A0A5A7NU42"/>
<name>A0A5A7NU42_9MICC</name>
<evidence type="ECO:0000256" key="2">
    <source>
        <dbReference type="ARBA" id="ARBA00013106"/>
    </source>
</evidence>
<dbReference type="GO" id="GO:0046854">
    <property type="term" value="P:phosphatidylinositol phosphate biosynthetic process"/>
    <property type="evidence" value="ECO:0007669"/>
    <property type="project" value="InterPro"/>
</dbReference>
<reference evidence="7 8" key="1">
    <citation type="submission" date="2019-09" db="EMBL/GenBank/DDBJ databases">
        <title>Arthrobacter zafarii sp. nov., a moderately thermotolerant and halotolerant actinobacterium isolated from Cholistan desert soil of Pakistan.</title>
        <authorList>
            <person name="Amin A."/>
            <person name="Ahmed I."/>
            <person name="Khalid N."/>
            <person name="Schumann P."/>
            <person name="Busse H.J."/>
            <person name="Khan I.U."/>
            <person name="Li S."/>
            <person name="Li W.J."/>
        </authorList>
    </citation>
    <scope>NUCLEOTIDE SEQUENCE [LARGE SCALE GENOMIC DNA]</scope>
    <source>
        <strain evidence="7 8">NCCP-1664</strain>
    </source>
</reference>
<evidence type="ECO:0000313" key="8">
    <source>
        <dbReference type="Proteomes" id="UP000325307"/>
    </source>
</evidence>
<feature type="binding site" evidence="6">
    <location>
        <position position="76"/>
    </location>
    <ligand>
        <name>Mg(2+)</name>
        <dbReference type="ChEBI" id="CHEBI:18420"/>
        <label>1</label>
        <note>catalytic</note>
    </ligand>
</feature>
<evidence type="ECO:0000256" key="1">
    <source>
        <dbReference type="ARBA" id="ARBA00001033"/>
    </source>
</evidence>
<dbReference type="InterPro" id="IPR000760">
    <property type="entry name" value="Inositol_monophosphatase-like"/>
</dbReference>
<dbReference type="GO" id="GO:0007165">
    <property type="term" value="P:signal transduction"/>
    <property type="evidence" value="ECO:0007669"/>
    <property type="project" value="TreeGrafter"/>
</dbReference>
<accession>A0A5A7NU42</accession>
<comment type="catalytic activity">
    <reaction evidence="1">
        <text>a myo-inositol phosphate + H2O = myo-inositol + phosphate</text>
        <dbReference type="Rhea" id="RHEA:24056"/>
        <dbReference type="ChEBI" id="CHEBI:15377"/>
        <dbReference type="ChEBI" id="CHEBI:17268"/>
        <dbReference type="ChEBI" id="CHEBI:43474"/>
        <dbReference type="ChEBI" id="CHEBI:84139"/>
        <dbReference type="EC" id="3.1.3.25"/>
    </reaction>
</comment>
<dbReference type="InterPro" id="IPR020583">
    <property type="entry name" value="Inositol_monoP_metal-BS"/>
</dbReference>
<keyword evidence="8" id="KW-1185">Reference proteome</keyword>
<keyword evidence="5 6" id="KW-0460">Magnesium</keyword>
<dbReference type="Gene3D" id="3.40.190.80">
    <property type="match status" value="1"/>
</dbReference>
<dbReference type="Gene3D" id="3.30.540.10">
    <property type="entry name" value="Fructose-1,6-Bisphosphatase, subunit A, domain 1"/>
    <property type="match status" value="1"/>
</dbReference>
<dbReference type="GO" id="GO:0046872">
    <property type="term" value="F:metal ion binding"/>
    <property type="evidence" value="ECO:0007669"/>
    <property type="project" value="UniProtKB-KW"/>
</dbReference>
<dbReference type="PROSITE" id="PS00629">
    <property type="entry name" value="IMP_1"/>
    <property type="match status" value="1"/>
</dbReference>
<dbReference type="SUPFAM" id="SSF56655">
    <property type="entry name" value="Carbohydrate phosphatase"/>
    <property type="match status" value="1"/>
</dbReference>
<feature type="binding site" evidence="6">
    <location>
        <position position="94"/>
    </location>
    <ligand>
        <name>Mg(2+)</name>
        <dbReference type="ChEBI" id="CHEBI:18420"/>
        <label>1</label>
        <note>catalytic</note>
    </ligand>
</feature>
<evidence type="ECO:0000256" key="4">
    <source>
        <dbReference type="ARBA" id="ARBA00022801"/>
    </source>
</evidence>